<proteinExistence type="predicted"/>
<dbReference type="EMBL" id="LJIG01002680">
    <property type="protein sequence ID" value="KRT84260.1"/>
    <property type="molecule type" value="Genomic_DNA"/>
</dbReference>
<feature type="compositionally biased region" description="Basic and acidic residues" evidence="1">
    <location>
        <begin position="414"/>
        <end position="424"/>
    </location>
</feature>
<comment type="caution">
    <text evidence="4">The sequence shown here is derived from an EMBL/GenBank/DDBJ whole genome shotgun (WGS) entry which is preliminary data.</text>
</comment>
<feature type="chain" id="PRO_5006668500" evidence="3">
    <location>
        <begin position="19"/>
        <end position="707"/>
    </location>
</feature>
<feature type="signal peptide" evidence="3">
    <location>
        <begin position="1"/>
        <end position="18"/>
    </location>
</feature>
<organism evidence="4 5">
    <name type="scientific">Oryctes borbonicus</name>
    <dbReference type="NCBI Taxonomy" id="1629725"/>
    <lineage>
        <taxon>Eukaryota</taxon>
        <taxon>Metazoa</taxon>
        <taxon>Ecdysozoa</taxon>
        <taxon>Arthropoda</taxon>
        <taxon>Hexapoda</taxon>
        <taxon>Insecta</taxon>
        <taxon>Pterygota</taxon>
        <taxon>Neoptera</taxon>
        <taxon>Endopterygota</taxon>
        <taxon>Coleoptera</taxon>
        <taxon>Polyphaga</taxon>
        <taxon>Scarabaeiformia</taxon>
        <taxon>Scarabaeidae</taxon>
        <taxon>Dynastinae</taxon>
        <taxon>Oryctes</taxon>
    </lineage>
</organism>
<sequence length="707" mass="80154">MELCKTLLLLFFATIAAAESEKPAVTVTRTELKVSRSLNPEETQTLNVMTRDGSVAQLIVKRRDSKAKQQGHQSAITSSGSNSSKREAEYGNGVTGSGGHYTKSIYANWIPVSSVYFKPNLIRLDKIAVVRNASESPNWMNNNLGNIIDSDRIPHVPKPVTIHSEDIFVKPPLDRKRGRSLVSIDSDGIPIIHGVRVPDDETDKQQTWRNARVINGELVPYEEGYKPPAAVPVGELVYASQAKQTPKESKSIGPFSKEDNYRMQHEQTTSSIGPFTVQDNKVSEKPMIRDDKNDRNYVRFSSNTGFGPFTKEDNRLSNAQLLDYIKQINEKEAKRDYFSGRKYRSYETPQMQRRMLQYAGNPSYPNSVLYSPTKLSPVNFNEGVRTPVLQYAHPELGVQPAKASTDDDNSYGNYKKEDYDKGNNRADYSPYDIKPEDNSDLDNHYYNNAHYYKKDLMQYPYNAYYIKTKTEQPFWMKITESIKDNVQSGFERMQQLTRPVFEPLVEATHKISHNLGFGKSTPSVAQDKVGFIAPMSSSVILPALGLVAGGAALGLGAAAVGRFLQPAEMRQFNRYPNDIFVIMEEHNGQQQQEQHRRFTRSLSMEDDYYMQQLALNAEKETKLRDLTAPHLWTDTPCSKKLFCEVMLRQNEDEVVVMEKKMDSLLNMVHPDISKSVSHHFQDVMDAVKIKDCSKFICKDQPLTSVIA</sequence>
<feature type="region of interest" description="Disordered" evidence="1">
    <location>
        <begin position="62"/>
        <end position="92"/>
    </location>
</feature>
<dbReference type="AlphaFoldDB" id="A0A0T6BAA0"/>
<keyword evidence="2" id="KW-0472">Membrane</keyword>
<name>A0A0T6BAA0_9SCAR</name>
<keyword evidence="2" id="KW-1133">Transmembrane helix</keyword>
<evidence type="ECO:0000256" key="2">
    <source>
        <dbReference type="SAM" id="Phobius"/>
    </source>
</evidence>
<protein>
    <submittedName>
        <fullName evidence="4">Uncharacterized protein</fullName>
    </submittedName>
</protein>
<feature type="compositionally biased region" description="Polar residues" evidence="1">
    <location>
        <begin position="68"/>
        <end position="83"/>
    </location>
</feature>
<accession>A0A0T6BAA0</accession>
<keyword evidence="2" id="KW-0812">Transmembrane</keyword>
<dbReference type="OrthoDB" id="8190309at2759"/>
<keyword evidence="5" id="KW-1185">Reference proteome</keyword>
<gene>
    <name evidence="4" type="ORF">AMK59_2241</name>
</gene>
<evidence type="ECO:0000313" key="4">
    <source>
        <dbReference type="EMBL" id="KRT84260.1"/>
    </source>
</evidence>
<evidence type="ECO:0000313" key="5">
    <source>
        <dbReference type="Proteomes" id="UP000051574"/>
    </source>
</evidence>
<feature type="transmembrane region" description="Helical" evidence="2">
    <location>
        <begin position="539"/>
        <end position="564"/>
    </location>
</feature>
<dbReference type="Proteomes" id="UP000051574">
    <property type="component" value="Unassembled WGS sequence"/>
</dbReference>
<evidence type="ECO:0000256" key="3">
    <source>
        <dbReference type="SAM" id="SignalP"/>
    </source>
</evidence>
<evidence type="ECO:0000256" key="1">
    <source>
        <dbReference type="SAM" id="MobiDB-lite"/>
    </source>
</evidence>
<feature type="region of interest" description="Disordered" evidence="1">
    <location>
        <begin position="395"/>
        <end position="440"/>
    </location>
</feature>
<keyword evidence="3" id="KW-0732">Signal</keyword>
<reference evidence="4 5" key="1">
    <citation type="submission" date="2015-09" db="EMBL/GenBank/DDBJ databases">
        <title>Draft genome of the scarab beetle Oryctes borbonicus.</title>
        <authorList>
            <person name="Meyer J.M."/>
            <person name="Markov G.V."/>
            <person name="Baskaran P."/>
            <person name="Herrmann M."/>
            <person name="Sommer R.J."/>
            <person name="Roedelsperger C."/>
        </authorList>
    </citation>
    <scope>NUCLEOTIDE SEQUENCE [LARGE SCALE GENOMIC DNA]</scope>
    <source>
        <strain evidence="4">OB123</strain>
        <tissue evidence="4">Whole animal</tissue>
    </source>
</reference>